<dbReference type="InterPro" id="IPR051401">
    <property type="entry name" value="GtrA_CellWall_Glycosyl"/>
</dbReference>
<evidence type="ECO:0000256" key="6">
    <source>
        <dbReference type="SAM" id="Phobius"/>
    </source>
</evidence>
<evidence type="ECO:0000313" key="9">
    <source>
        <dbReference type="Proteomes" id="UP000274909"/>
    </source>
</evidence>
<dbReference type="OrthoDB" id="9807815at2"/>
<gene>
    <name evidence="8" type="ORF">ELQ94_10790</name>
</gene>
<protein>
    <submittedName>
        <fullName evidence="8">GtrA family protein</fullName>
    </submittedName>
</protein>
<feature type="transmembrane region" description="Helical" evidence="6">
    <location>
        <begin position="203"/>
        <end position="225"/>
    </location>
</feature>
<feature type="transmembrane region" description="Helical" evidence="6">
    <location>
        <begin position="237"/>
        <end position="256"/>
    </location>
</feature>
<evidence type="ECO:0000256" key="3">
    <source>
        <dbReference type="ARBA" id="ARBA00022692"/>
    </source>
</evidence>
<keyword evidence="9" id="KW-1185">Reference proteome</keyword>
<dbReference type="GO" id="GO:0000271">
    <property type="term" value="P:polysaccharide biosynthetic process"/>
    <property type="evidence" value="ECO:0007669"/>
    <property type="project" value="InterPro"/>
</dbReference>
<dbReference type="EMBL" id="RZGZ01000002">
    <property type="protein sequence ID" value="RUR01919.1"/>
    <property type="molecule type" value="Genomic_DNA"/>
</dbReference>
<dbReference type="GO" id="GO:0005886">
    <property type="term" value="C:plasma membrane"/>
    <property type="evidence" value="ECO:0007669"/>
    <property type="project" value="TreeGrafter"/>
</dbReference>
<evidence type="ECO:0000256" key="1">
    <source>
        <dbReference type="ARBA" id="ARBA00004141"/>
    </source>
</evidence>
<dbReference type="InterPro" id="IPR007267">
    <property type="entry name" value="GtrA_DPMS_TM"/>
</dbReference>
<organism evidence="8 9">
    <name type="scientific">Labedella endophytica</name>
    <dbReference type="NCBI Taxonomy" id="1523160"/>
    <lineage>
        <taxon>Bacteria</taxon>
        <taxon>Bacillati</taxon>
        <taxon>Actinomycetota</taxon>
        <taxon>Actinomycetes</taxon>
        <taxon>Micrococcales</taxon>
        <taxon>Microbacteriaceae</taxon>
        <taxon>Labedella</taxon>
    </lineage>
</organism>
<reference evidence="8 9" key="1">
    <citation type="submission" date="2018-12" db="EMBL/GenBank/DDBJ databases">
        <authorList>
            <person name="Li F."/>
        </authorList>
    </citation>
    <scope>NUCLEOTIDE SEQUENCE [LARGE SCALE GENOMIC DNA]</scope>
    <source>
        <strain evidence="8 9">EGI 6500705</strain>
    </source>
</reference>
<name>A0A3S0WZI4_9MICO</name>
<dbReference type="PANTHER" id="PTHR38459:SF1">
    <property type="entry name" value="PROPHAGE BACTOPRENOL-LINKED GLUCOSE TRANSLOCASE HOMOLOG"/>
    <property type="match status" value="1"/>
</dbReference>
<comment type="subcellular location">
    <subcellularLocation>
        <location evidence="1">Membrane</location>
        <topology evidence="1">Multi-pass membrane protein</topology>
    </subcellularLocation>
</comment>
<accession>A0A3S0WZI4</accession>
<comment type="similarity">
    <text evidence="2">Belongs to the GtrA family.</text>
</comment>
<evidence type="ECO:0000256" key="5">
    <source>
        <dbReference type="ARBA" id="ARBA00023136"/>
    </source>
</evidence>
<dbReference type="Proteomes" id="UP000274909">
    <property type="component" value="Unassembled WGS sequence"/>
</dbReference>
<evidence type="ECO:0000259" key="7">
    <source>
        <dbReference type="Pfam" id="PF04138"/>
    </source>
</evidence>
<sequence>MLDGHERAIDPPAGTRVGGEVVLDELRRREVPPEGVREEVGAAVEVVGRELDVNDASHGRSLGDGERAGEGWRRCPPTACPSRRDARVPLSCSDDVFATSERRTAHEGSVISRIQRSASYLWERVLRYAVKFGVVGGVGFVIDVGLFNLLRVGVFGDDHFFQGAIGAKLVSTSVAIVFNWIGNRYWTFREHRRSDVLREFAEYVAVAIGGLLIGLLCLWVSHHVLGFTSLLADNISANVVGLVLGTAFRFLLYRFWVWGHHRTTRRELEETDVEVRVIAATLAAAPLEDVTEEIDKEEAGQ</sequence>
<feature type="transmembrane region" description="Helical" evidence="6">
    <location>
        <begin position="159"/>
        <end position="182"/>
    </location>
</feature>
<evidence type="ECO:0000256" key="4">
    <source>
        <dbReference type="ARBA" id="ARBA00022989"/>
    </source>
</evidence>
<evidence type="ECO:0000256" key="2">
    <source>
        <dbReference type="ARBA" id="ARBA00009399"/>
    </source>
</evidence>
<dbReference type="PANTHER" id="PTHR38459">
    <property type="entry name" value="PROPHAGE BACTOPRENOL-LINKED GLUCOSE TRANSLOCASE HOMOLOG"/>
    <property type="match status" value="1"/>
</dbReference>
<keyword evidence="5 6" id="KW-0472">Membrane</keyword>
<comment type="caution">
    <text evidence="8">The sequence shown here is derived from an EMBL/GenBank/DDBJ whole genome shotgun (WGS) entry which is preliminary data.</text>
</comment>
<feature type="transmembrane region" description="Helical" evidence="6">
    <location>
        <begin position="125"/>
        <end position="147"/>
    </location>
</feature>
<keyword evidence="3 6" id="KW-0812">Transmembrane</keyword>
<dbReference type="Pfam" id="PF04138">
    <property type="entry name" value="GtrA_DPMS_TM"/>
    <property type="match status" value="1"/>
</dbReference>
<proteinExistence type="inferred from homology"/>
<dbReference type="AlphaFoldDB" id="A0A3S0WZI4"/>
<evidence type="ECO:0000313" key="8">
    <source>
        <dbReference type="EMBL" id="RUR01919.1"/>
    </source>
</evidence>
<feature type="domain" description="GtrA/DPMS transmembrane" evidence="7">
    <location>
        <begin position="131"/>
        <end position="258"/>
    </location>
</feature>
<keyword evidence="4 6" id="KW-1133">Transmembrane helix</keyword>